<dbReference type="Proteomes" id="UP001415169">
    <property type="component" value="Unassembled WGS sequence"/>
</dbReference>
<name>A0ABP7ZEV2_9MICO</name>
<comment type="caution">
    <text evidence="1">The sequence shown here is derived from an EMBL/GenBank/DDBJ whole genome shotgun (WGS) entry which is preliminary data.</text>
</comment>
<dbReference type="RefSeq" id="WP_344790103.1">
    <property type="nucleotide sequence ID" value="NZ_BAABBV010000001.1"/>
</dbReference>
<organism evidence="1 2">
    <name type="scientific">Gryllotalpicola daejeonensis</name>
    <dbReference type="NCBI Taxonomy" id="993087"/>
    <lineage>
        <taxon>Bacteria</taxon>
        <taxon>Bacillati</taxon>
        <taxon>Actinomycetota</taxon>
        <taxon>Actinomycetes</taxon>
        <taxon>Micrococcales</taxon>
        <taxon>Microbacteriaceae</taxon>
        <taxon>Gryllotalpicola</taxon>
    </lineage>
</organism>
<protein>
    <recommendedName>
        <fullName evidence="3">AbiEi antitoxin C-terminal domain-containing protein</fullName>
    </recommendedName>
</protein>
<accession>A0ABP7ZEV2</accession>
<evidence type="ECO:0000313" key="1">
    <source>
        <dbReference type="EMBL" id="GAA4155445.1"/>
    </source>
</evidence>
<evidence type="ECO:0000313" key="2">
    <source>
        <dbReference type="Proteomes" id="UP001415169"/>
    </source>
</evidence>
<proteinExistence type="predicted"/>
<gene>
    <name evidence="1" type="ORF">GCM10022286_04410</name>
</gene>
<reference evidence="1" key="1">
    <citation type="journal article" date="2014" name="Int. J. Syst. Evol. Microbiol.">
        <title>Complete genome of a new Firmicutes species belonging to the dominant human colonic microbiota ('Ruminococcus bicirculans') reveals two chromosomes and a selective capacity to utilize plant glucans.</title>
        <authorList>
            <consortium name="NISC Comparative Sequencing Program"/>
            <person name="Wegmann U."/>
            <person name="Louis P."/>
            <person name="Goesmann A."/>
            <person name="Henrissat B."/>
            <person name="Duncan S.H."/>
            <person name="Flint H.J."/>
        </authorList>
    </citation>
    <scope>NUCLEOTIDE SEQUENCE</scope>
    <source>
        <strain evidence="1">JCM 17590</strain>
    </source>
</reference>
<dbReference type="EMBL" id="BAABBV010000001">
    <property type="protein sequence ID" value="GAA4155445.1"/>
    <property type="molecule type" value="Genomic_DNA"/>
</dbReference>
<sequence>MRYSPVLTRLDFPVAELSALRLDGEAFAIDEAVIAVDEPELSVNRAAALAGLFTPRMVAELDTALWVYGCLSRPPVVHTGAVRRDVRGRLLSTMRVSVRETVVPDEEIVLLAGIRITSKPRTAVDVALLDEVPPAREEAVRELLAAPVVAAEAVTIALQLGHTRGKLRAVSRLREWSAQSADHPALTRYTS</sequence>
<evidence type="ECO:0008006" key="3">
    <source>
        <dbReference type="Google" id="ProtNLM"/>
    </source>
</evidence>
<keyword evidence="2" id="KW-1185">Reference proteome</keyword>
<reference evidence="1" key="2">
    <citation type="submission" date="2023-12" db="EMBL/GenBank/DDBJ databases">
        <authorList>
            <person name="Sun Q."/>
            <person name="Inoue M."/>
        </authorList>
    </citation>
    <scope>NUCLEOTIDE SEQUENCE</scope>
    <source>
        <strain evidence="1">JCM 17590</strain>
    </source>
</reference>